<reference evidence="2" key="1">
    <citation type="submission" date="2020-10" db="EMBL/GenBank/DDBJ databases">
        <authorList>
            <person name="Gilroy R."/>
        </authorList>
    </citation>
    <scope>NUCLEOTIDE SEQUENCE</scope>
    <source>
        <strain evidence="2">ChiW25-3613</strain>
    </source>
</reference>
<dbReference type="EMBL" id="DVHB01000026">
    <property type="protein sequence ID" value="HIR39005.1"/>
    <property type="molecule type" value="Genomic_DNA"/>
</dbReference>
<name>A0A9D1AEZ4_9FIRM</name>
<keyword evidence="1" id="KW-0472">Membrane</keyword>
<accession>A0A9D1AEZ4</accession>
<proteinExistence type="predicted"/>
<dbReference type="Proteomes" id="UP000824179">
    <property type="component" value="Unassembled WGS sequence"/>
</dbReference>
<evidence type="ECO:0000313" key="3">
    <source>
        <dbReference type="Proteomes" id="UP000824179"/>
    </source>
</evidence>
<dbReference type="AlphaFoldDB" id="A0A9D1AEZ4"/>
<sequence>MGPFEIVTLVVVGLAVIGVVAYMIVKKVKGESAGCDCGSCGACPHCSACKSRGAKPAKTEKKQ</sequence>
<feature type="transmembrane region" description="Helical" evidence="1">
    <location>
        <begin position="6"/>
        <end position="25"/>
    </location>
</feature>
<evidence type="ECO:0000313" key="2">
    <source>
        <dbReference type="EMBL" id="HIR39005.1"/>
    </source>
</evidence>
<keyword evidence="1" id="KW-1133">Transmembrane helix</keyword>
<evidence type="ECO:0000256" key="1">
    <source>
        <dbReference type="SAM" id="Phobius"/>
    </source>
</evidence>
<protein>
    <submittedName>
        <fullName evidence="2">FeoB-associated Cys-rich membrane protein</fullName>
    </submittedName>
</protein>
<reference evidence="2" key="2">
    <citation type="journal article" date="2021" name="PeerJ">
        <title>Extensive microbial diversity within the chicken gut microbiome revealed by metagenomics and culture.</title>
        <authorList>
            <person name="Gilroy R."/>
            <person name="Ravi A."/>
            <person name="Getino M."/>
            <person name="Pursley I."/>
            <person name="Horton D.L."/>
            <person name="Alikhan N.F."/>
            <person name="Baker D."/>
            <person name="Gharbi K."/>
            <person name="Hall N."/>
            <person name="Watson M."/>
            <person name="Adriaenssens E.M."/>
            <person name="Foster-Nyarko E."/>
            <person name="Jarju S."/>
            <person name="Secka A."/>
            <person name="Antonio M."/>
            <person name="Oren A."/>
            <person name="Chaudhuri R.R."/>
            <person name="La Ragione R."/>
            <person name="Hildebrand F."/>
            <person name="Pallen M.J."/>
        </authorList>
    </citation>
    <scope>NUCLEOTIDE SEQUENCE</scope>
    <source>
        <strain evidence="2">ChiW25-3613</strain>
    </source>
</reference>
<comment type="caution">
    <text evidence="2">The sequence shown here is derived from an EMBL/GenBank/DDBJ whole genome shotgun (WGS) entry which is preliminary data.</text>
</comment>
<gene>
    <name evidence="2" type="ORF">IAB90_01350</name>
</gene>
<keyword evidence="1" id="KW-0812">Transmembrane</keyword>
<organism evidence="2 3">
    <name type="scientific">Candidatus Coproplasma stercoripullorum</name>
    <dbReference type="NCBI Taxonomy" id="2840751"/>
    <lineage>
        <taxon>Bacteria</taxon>
        <taxon>Bacillati</taxon>
        <taxon>Bacillota</taxon>
        <taxon>Clostridia</taxon>
        <taxon>Eubacteriales</taxon>
        <taxon>Candidatus Coproplasma</taxon>
    </lineage>
</organism>